<reference evidence="1 2" key="1">
    <citation type="submission" date="2015-10" db="EMBL/GenBank/DDBJ databases">
        <title>Draft Genome of Actinomyces odontolyticus subsp. actinosynbacter strain XH001.</title>
        <authorList>
            <person name="Mclean J.S."/>
            <person name="He X."/>
        </authorList>
    </citation>
    <scope>NUCLEOTIDE SEQUENCE [LARGE SCALE GENOMIC DNA]</scope>
    <source>
        <strain evidence="1 2">XH001</strain>
    </source>
</reference>
<evidence type="ECO:0000313" key="1">
    <source>
        <dbReference type="EMBL" id="KSW11089.1"/>
    </source>
</evidence>
<dbReference type="EMBL" id="LLVT01000002">
    <property type="protein sequence ID" value="KSW11089.1"/>
    <property type="molecule type" value="Genomic_DNA"/>
</dbReference>
<name>A0A0V8RSP8_9ACTO</name>
<gene>
    <name evidence="1" type="ORF">APY09_06400</name>
</gene>
<dbReference type="OrthoDB" id="4167052at2"/>
<organism evidence="1 2">
    <name type="scientific">Schaalia odontolytica</name>
    <dbReference type="NCBI Taxonomy" id="1660"/>
    <lineage>
        <taxon>Bacteria</taxon>
        <taxon>Bacillati</taxon>
        <taxon>Actinomycetota</taxon>
        <taxon>Actinomycetes</taxon>
        <taxon>Actinomycetales</taxon>
        <taxon>Actinomycetaceae</taxon>
        <taxon>Schaalia</taxon>
    </lineage>
</organism>
<proteinExistence type="predicted"/>
<comment type="caution">
    <text evidence="1">The sequence shown here is derived from an EMBL/GenBank/DDBJ whole genome shotgun (WGS) entry which is preliminary data.</text>
</comment>
<evidence type="ECO:0000313" key="2">
    <source>
        <dbReference type="Proteomes" id="UP000054686"/>
    </source>
</evidence>
<accession>A0A0V8RSP8</accession>
<dbReference type="RefSeq" id="WP_060566836.1">
    <property type="nucleotide sequence ID" value="NZ_CP040006.1"/>
</dbReference>
<protein>
    <submittedName>
        <fullName evidence="1">Uncharacterized protein</fullName>
    </submittedName>
</protein>
<dbReference type="AlphaFoldDB" id="A0A0V8RSP8"/>
<dbReference type="Proteomes" id="UP000054686">
    <property type="component" value="Unassembled WGS sequence"/>
</dbReference>
<sequence length="166" mass="19154">MSQRKIVDEDEAHRLLVDEGWTYQQMIDLYREKYGVETSTSVWSRFLRSAGRARIVRSFPLAAPWLVRAKNPRNGHYRTGLRALAAIEHGEDVVGENRRIAVRLRRALGADMVVEYDWDENGYVLVPRRQGVDKWWIRDPFLDDEGNPVADLSRVTVAATEAHFGM</sequence>